<keyword evidence="1" id="KW-0472">Membrane</keyword>
<dbReference type="OrthoDB" id="10332253at2759"/>
<feature type="transmembrane region" description="Helical" evidence="1">
    <location>
        <begin position="123"/>
        <end position="145"/>
    </location>
</feature>
<protein>
    <recommendedName>
        <fullName evidence="4">Variable surface protein Vir35</fullName>
    </recommendedName>
</protein>
<evidence type="ECO:0000313" key="2">
    <source>
        <dbReference type="EMBL" id="KMZ85551.1"/>
    </source>
</evidence>
<evidence type="ECO:0000313" key="3">
    <source>
        <dbReference type="Proteomes" id="UP000053327"/>
    </source>
</evidence>
<dbReference type="InterPro" id="IPR022139">
    <property type="entry name" value="Fam-L/Fam-M-like_plasmodium"/>
</dbReference>
<keyword evidence="1" id="KW-1133">Transmembrane helix</keyword>
<organism evidence="2 3">
    <name type="scientific">Plasmodium vivax (strain Brazil I)</name>
    <dbReference type="NCBI Taxonomy" id="1033975"/>
    <lineage>
        <taxon>Eukaryota</taxon>
        <taxon>Sar</taxon>
        <taxon>Alveolata</taxon>
        <taxon>Apicomplexa</taxon>
        <taxon>Aconoidasida</taxon>
        <taxon>Haemosporida</taxon>
        <taxon>Plasmodiidae</taxon>
        <taxon>Plasmodium</taxon>
        <taxon>Plasmodium (Plasmodium)</taxon>
    </lineage>
</organism>
<feature type="transmembrane region" description="Helical" evidence="1">
    <location>
        <begin position="192"/>
        <end position="214"/>
    </location>
</feature>
<accession>A0A0J9SRW5</accession>
<evidence type="ECO:0008006" key="4">
    <source>
        <dbReference type="Google" id="ProtNLM"/>
    </source>
</evidence>
<proteinExistence type="predicted"/>
<keyword evidence="1" id="KW-0812">Transmembrane</keyword>
<name>A0A0J9SRW5_PLAV1</name>
<dbReference type="EMBL" id="KQ234832">
    <property type="protein sequence ID" value="KMZ85551.1"/>
    <property type="molecule type" value="Genomic_DNA"/>
</dbReference>
<evidence type="ECO:0000256" key="1">
    <source>
        <dbReference type="SAM" id="Phobius"/>
    </source>
</evidence>
<reference evidence="2 3" key="1">
    <citation type="submission" date="2011-08" db="EMBL/GenBank/DDBJ databases">
        <title>The Genome Sequence of Plasmodium vivax Brazil I.</title>
        <authorList>
            <consortium name="The Broad Institute Genome Sequencing Platform"/>
            <consortium name="The Broad Institute Genome Sequencing Center for Infectious Disease"/>
            <person name="Neafsey D."/>
            <person name="Carlton J."/>
            <person name="Barnwell J."/>
            <person name="Collins W."/>
            <person name="Escalante A."/>
            <person name="Mullikin J."/>
            <person name="Saul A."/>
            <person name="Guigo R."/>
            <person name="Camara F."/>
            <person name="Young S.K."/>
            <person name="Zeng Q."/>
            <person name="Gargeya S."/>
            <person name="Fitzgerald M."/>
            <person name="Haas B."/>
            <person name="Abouelleil A."/>
            <person name="Alvarado L."/>
            <person name="Arachchi H.M."/>
            <person name="Berlin A."/>
            <person name="Brown A."/>
            <person name="Chapman S.B."/>
            <person name="Chen Z."/>
            <person name="Dunbar C."/>
            <person name="Freedman E."/>
            <person name="Gearin G."/>
            <person name="Gellesch M."/>
            <person name="Goldberg J."/>
            <person name="Griggs A."/>
            <person name="Gujja S."/>
            <person name="Heiman D."/>
            <person name="Howarth C."/>
            <person name="Larson L."/>
            <person name="Lui A."/>
            <person name="MacDonald P.J.P."/>
            <person name="Montmayeur A."/>
            <person name="Murphy C."/>
            <person name="Neiman D."/>
            <person name="Pearson M."/>
            <person name="Priest M."/>
            <person name="Roberts A."/>
            <person name="Saif S."/>
            <person name="Shea T."/>
            <person name="Shenoy N."/>
            <person name="Sisk P."/>
            <person name="Stolte C."/>
            <person name="Sykes S."/>
            <person name="Wortman J."/>
            <person name="Nusbaum C."/>
            <person name="Birren B."/>
        </authorList>
    </citation>
    <scope>NUCLEOTIDE SEQUENCE [LARGE SCALE GENOMIC DNA]</scope>
    <source>
        <strain evidence="2 3">Brazil I</strain>
    </source>
</reference>
<dbReference type="Proteomes" id="UP000053327">
    <property type="component" value="Unassembled WGS sequence"/>
</dbReference>
<dbReference type="AlphaFoldDB" id="A0A0J9SRW5"/>
<dbReference type="Pfam" id="PF12420">
    <property type="entry name" value="DUF3671"/>
    <property type="match status" value="1"/>
</dbReference>
<gene>
    <name evidence="2" type="ORF">PVBG_06311</name>
</gene>
<sequence length="243" mass="28662">MKCIQERTLNICFNRQLAKTAPQRELEDTRNRQKLADNIVNKGETKYIADNISRRSHKNEKILSNFDVYMKNYNRRYSQKKGLSKLDCYYEKKVFDKFQHICEFAKKANYDKKRCKKLFYRKYGIGLILFSFLPVLGFIFPILFWSEKAGEALINFCTTERHEQATPGTPHGDSCKYTPLLIPEEAFVAFDYLNLVFFSILAIIYAAIIIYVFFKAMKYERLKAGKGKMSVKEHYSFCKNIFI</sequence>